<dbReference type="PATRIC" id="fig|861299.3.peg.4279"/>
<name>W0RL18_9BACT</name>
<evidence type="ECO:0000313" key="5">
    <source>
        <dbReference type="EMBL" id="AHG91759.1"/>
    </source>
</evidence>
<dbReference type="GO" id="GO:0019441">
    <property type="term" value="P:L-tryptophan catabolic process to kynurenine"/>
    <property type="evidence" value="ECO:0007669"/>
    <property type="project" value="TreeGrafter"/>
</dbReference>
<protein>
    <submittedName>
        <fullName evidence="5">Aminotransferase class V</fullName>
    </submittedName>
</protein>
<dbReference type="InterPro" id="IPR015424">
    <property type="entry name" value="PyrdxlP-dep_Trfase"/>
</dbReference>
<dbReference type="Pfam" id="PF00266">
    <property type="entry name" value="Aminotran_5"/>
    <property type="match status" value="1"/>
</dbReference>
<dbReference type="STRING" id="861299.J421_4222"/>
<dbReference type="InterPro" id="IPR000192">
    <property type="entry name" value="Aminotrans_V_dom"/>
</dbReference>
<organism evidence="5 6">
    <name type="scientific">Gemmatirosa kalamazoonensis</name>
    <dbReference type="NCBI Taxonomy" id="861299"/>
    <lineage>
        <taxon>Bacteria</taxon>
        <taxon>Pseudomonadati</taxon>
        <taxon>Gemmatimonadota</taxon>
        <taxon>Gemmatimonadia</taxon>
        <taxon>Gemmatimonadales</taxon>
        <taxon>Gemmatimonadaceae</taxon>
        <taxon>Gemmatirosa</taxon>
    </lineage>
</organism>
<reference evidence="5 6" key="1">
    <citation type="journal article" date="2014" name="Genome Announc.">
        <title>Genome Sequence and Methylome of Soil Bacterium Gemmatirosa kalamazoonensis KBS708T, a Member of the Rarely Cultivated Gemmatimonadetes Phylum.</title>
        <authorList>
            <person name="Debruyn J.M."/>
            <person name="Radosevich M."/>
            <person name="Wommack K.E."/>
            <person name="Polson S.W."/>
            <person name="Hauser L.J."/>
            <person name="Fawaz M.N."/>
            <person name="Korlach J."/>
            <person name="Tsai Y.C."/>
        </authorList>
    </citation>
    <scope>NUCLEOTIDE SEQUENCE [LARGE SCALE GENOMIC DNA]</scope>
    <source>
        <strain evidence="5 6">KBS708</strain>
    </source>
</reference>
<dbReference type="GO" id="GO:0030429">
    <property type="term" value="F:kynureninase activity"/>
    <property type="evidence" value="ECO:0007669"/>
    <property type="project" value="InterPro"/>
</dbReference>
<feature type="domain" description="Aminotransferase class V" evidence="4">
    <location>
        <begin position="21"/>
        <end position="345"/>
    </location>
</feature>
<dbReference type="GO" id="GO:0043420">
    <property type="term" value="P:anthranilate metabolic process"/>
    <property type="evidence" value="ECO:0007669"/>
    <property type="project" value="TreeGrafter"/>
</dbReference>
<evidence type="ECO:0000256" key="1">
    <source>
        <dbReference type="ARBA" id="ARBA00022642"/>
    </source>
</evidence>
<dbReference type="Gene3D" id="3.40.640.10">
    <property type="entry name" value="Type I PLP-dependent aspartate aminotransferase-like (Major domain)"/>
    <property type="match status" value="1"/>
</dbReference>
<keyword evidence="2" id="KW-0378">Hydrolase</keyword>
<dbReference type="InterPro" id="IPR015421">
    <property type="entry name" value="PyrdxlP-dep_Trfase_major"/>
</dbReference>
<dbReference type="SUPFAM" id="SSF53383">
    <property type="entry name" value="PLP-dependent transferases"/>
    <property type="match status" value="1"/>
</dbReference>
<sequence>MTDPLLRFRDEFPILARSTYLVSNSLGAMPRATRDRLLEYADAWETLGVRAWAQRWWEMPVTVGDEIAPLLGAGAGEVAMVPNVTAAMAAVVSALDFAPGDAIVMTALDFPSVRYVVDALAARLGARVVVVPSDDGLTIDAGRVVDAIDERTRLVAVSHVLFRSAYVVDVAPIVRRAREVGALVALDAYHSVGVVPVDVRGLDVDFLTGGVLKWLCGGPGGSFLWTRPGLDLRPSVTGWQAHARPFAFESTMEHAEGAWRWLGGTPSVPALYAAIEGPRIVRAAGIDAIRAKSTRQTARLIALADARGFPVHAPRDPARRGGTVAFDVPHAYEVAQSLLARDIVVDYRPGAGIRVAPHFYTTDDELEAAVVAIDEILTSGEWQTFAGRRSVVT</sequence>
<dbReference type="EMBL" id="CP007128">
    <property type="protein sequence ID" value="AHG91759.1"/>
    <property type="molecule type" value="Genomic_DNA"/>
</dbReference>
<gene>
    <name evidence="5" type="ORF">J421_4222</name>
</gene>
<dbReference type="InterPro" id="IPR010111">
    <property type="entry name" value="Kynureninase"/>
</dbReference>
<dbReference type="InterPro" id="IPR015422">
    <property type="entry name" value="PyrdxlP-dep_Trfase_small"/>
</dbReference>
<proteinExistence type="predicted"/>
<dbReference type="Proteomes" id="UP000019151">
    <property type="component" value="Chromosome"/>
</dbReference>
<keyword evidence="6" id="KW-1185">Reference proteome</keyword>
<dbReference type="GO" id="GO:0005737">
    <property type="term" value="C:cytoplasm"/>
    <property type="evidence" value="ECO:0007669"/>
    <property type="project" value="InterPro"/>
</dbReference>
<dbReference type="AlphaFoldDB" id="W0RL18"/>
<evidence type="ECO:0000256" key="3">
    <source>
        <dbReference type="ARBA" id="ARBA00022898"/>
    </source>
</evidence>
<accession>W0RL18</accession>
<keyword evidence="3" id="KW-0663">Pyridoxal phosphate</keyword>
<evidence type="ECO:0000256" key="2">
    <source>
        <dbReference type="ARBA" id="ARBA00022801"/>
    </source>
</evidence>
<evidence type="ECO:0000259" key="4">
    <source>
        <dbReference type="Pfam" id="PF00266"/>
    </source>
</evidence>
<dbReference type="PANTHER" id="PTHR14084">
    <property type="entry name" value="KYNURENINASE"/>
    <property type="match status" value="1"/>
</dbReference>
<dbReference type="GO" id="GO:0008483">
    <property type="term" value="F:transaminase activity"/>
    <property type="evidence" value="ECO:0007669"/>
    <property type="project" value="UniProtKB-KW"/>
</dbReference>
<dbReference type="eggNOG" id="COG3844">
    <property type="taxonomic scope" value="Bacteria"/>
</dbReference>
<dbReference type="OrthoDB" id="9812626at2"/>
<dbReference type="Gene3D" id="3.90.1150.10">
    <property type="entry name" value="Aspartate Aminotransferase, domain 1"/>
    <property type="match status" value="1"/>
</dbReference>
<keyword evidence="1" id="KW-0662">Pyridine nucleotide biosynthesis</keyword>
<keyword evidence="5" id="KW-0808">Transferase</keyword>
<dbReference type="InParanoid" id="W0RL18"/>
<dbReference type="PANTHER" id="PTHR14084:SF0">
    <property type="entry name" value="KYNURENINASE"/>
    <property type="match status" value="1"/>
</dbReference>
<dbReference type="KEGG" id="gba:J421_4222"/>
<dbReference type="HOGENOM" id="CLU_003433_2_1_0"/>
<keyword evidence="5" id="KW-0032">Aminotransferase</keyword>
<evidence type="ECO:0000313" key="6">
    <source>
        <dbReference type="Proteomes" id="UP000019151"/>
    </source>
</evidence>
<dbReference type="GO" id="GO:0009435">
    <property type="term" value="P:NAD+ biosynthetic process"/>
    <property type="evidence" value="ECO:0007669"/>
    <property type="project" value="InterPro"/>
</dbReference>
<dbReference type="GO" id="GO:0030170">
    <property type="term" value="F:pyridoxal phosphate binding"/>
    <property type="evidence" value="ECO:0007669"/>
    <property type="project" value="InterPro"/>
</dbReference>
<dbReference type="RefSeq" id="WP_025413197.1">
    <property type="nucleotide sequence ID" value="NZ_CP007128.1"/>
</dbReference>